<comment type="similarity">
    <text evidence="2">Belongs to the branched chain amino acid transporter family.</text>
</comment>
<feature type="transmembrane region" description="Helical" evidence="9">
    <location>
        <begin position="330"/>
        <end position="350"/>
    </location>
</feature>
<dbReference type="InterPro" id="IPR004685">
    <property type="entry name" value="Brnchd-chn_aa_trnsp_Livcs"/>
</dbReference>
<feature type="transmembrane region" description="Helical" evidence="9">
    <location>
        <begin position="78"/>
        <end position="95"/>
    </location>
</feature>
<feature type="transmembrane region" description="Helical" evidence="9">
    <location>
        <begin position="107"/>
        <end position="131"/>
    </location>
</feature>
<comment type="subcellular location">
    <subcellularLocation>
        <location evidence="1">Cell membrane</location>
        <topology evidence="1">Multi-pass membrane protein</topology>
    </subcellularLocation>
</comment>
<evidence type="ECO:0000313" key="11">
    <source>
        <dbReference type="Proteomes" id="UP001497527"/>
    </source>
</evidence>
<feature type="transmembrane region" description="Helical" evidence="9">
    <location>
        <begin position="217"/>
        <end position="238"/>
    </location>
</feature>
<accession>A0ABP1F5Y8</accession>
<sequence>MKFSKEVLVTGFALFSMFFGAGNLILPPFLGKNAADSWFLVTLGFFITAVVIPILGILAHAKLQGTMYDFGKKVSPNFSLLYCLIVYAISIALPAPRTASVTHEMAIQPYFSISSLITSSIYFVIVFIFVMNRSKILNLIGKFLTPLIILILLSIIFIGVFAAPETMNATGFKIPFVDGLLEGYQTFDAIGAVVVGGVLVISMNFKKDVSFEIKKDHIIKAGIIAGLGLLIIYAGLIYNGALFSSTFSQDANRTQVLTSLSTQTLGNIGTAFLSILVALACFTTAVGIITGTADYFKGLFGNSQKVYSITAVIGCILGIVIGQLDVHDIIVIALPALMFIYPITIVLILLNVISEKFATPIVFKMVVLVTFIFSIPDFLQFIINKEYLTGVINTIPLAQHHLGWVLPAIITFIITNLIKNKELV</sequence>
<evidence type="ECO:0000256" key="5">
    <source>
        <dbReference type="ARBA" id="ARBA00022692"/>
    </source>
</evidence>
<keyword evidence="7 9" id="KW-1133">Transmembrane helix</keyword>
<evidence type="ECO:0000256" key="9">
    <source>
        <dbReference type="SAM" id="Phobius"/>
    </source>
</evidence>
<evidence type="ECO:0000313" key="10">
    <source>
        <dbReference type="EMBL" id="CAL2103888.1"/>
    </source>
</evidence>
<feature type="transmembrane region" description="Helical" evidence="9">
    <location>
        <begin position="362"/>
        <end position="382"/>
    </location>
</feature>
<evidence type="ECO:0000256" key="1">
    <source>
        <dbReference type="ARBA" id="ARBA00004651"/>
    </source>
</evidence>
<evidence type="ECO:0000256" key="2">
    <source>
        <dbReference type="ARBA" id="ARBA00008540"/>
    </source>
</evidence>
<dbReference type="Pfam" id="PF05525">
    <property type="entry name" value="Branch_AA_trans"/>
    <property type="match status" value="1"/>
</dbReference>
<feature type="transmembrane region" description="Helical" evidence="9">
    <location>
        <begin position="402"/>
        <end position="418"/>
    </location>
</feature>
<keyword evidence="11" id="KW-1185">Reference proteome</keyword>
<feature type="transmembrane region" description="Helical" evidence="9">
    <location>
        <begin position="143"/>
        <end position="163"/>
    </location>
</feature>
<protein>
    <submittedName>
        <fullName evidence="10">Branched-chain amino acid:cation transporter, LIVCS family</fullName>
    </submittedName>
</protein>
<proteinExistence type="inferred from homology"/>
<keyword evidence="6" id="KW-0029">Amino-acid transport</keyword>
<dbReference type="PANTHER" id="PTHR30588">
    <property type="entry name" value="BRANCHED-CHAIN AMINO ACID TRANSPORT SYSTEM 2 CARRIER PROTEIN"/>
    <property type="match status" value="1"/>
</dbReference>
<gene>
    <name evidence="10" type="ORF">T190423A01A_50136</name>
</gene>
<name>A0ABP1F5Y8_9FLAO</name>
<feature type="transmembrane region" description="Helical" evidence="9">
    <location>
        <begin position="183"/>
        <end position="205"/>
    </location>
</feature>
<feature type="transmembrane region" description="Helical" evidence="9">
    <location>
        <begin position="7"/>
        <end position="26"/>
    </location>
</feature>
<keyword evidence="8 9" id="KW-0472">Membrane</keyword>
<dbReference type="PANTHER" id="PTHR30588:SF0">
    <property type="entry name" value="BRANCHED-CHAIN AMINO ACID PERMEASE BRNQ"/>
    <property type="match status" value="1"/>
</dbReference>
<feature type="transmembrane region" description="Helical" evidence="9">
    <location>
        <begin position="305"/>
        <end position="324"/>
    </location>
</feature>
<dbReference type="RefSeq" id="WP_348718161.1">
    <property type="nucleotide sequence ID" value="NZ_CAXJIO010000014.1"/>
</dbReference>
<evidence type="ECO:0000256" key="3">
    <source>
        <dbReference type="ARBA" id="ARBA00022448"/>
    </source>
</evidence>
<evidence type="ECO:0000256" key="7">
    <source>
        <dbReference type="ARBA" id="ARBA00022989"/>
    </source>
</evidence>
<evidence type="ECO:0000256" key="4">
    <source>
        <dbReference type="ARBA" id="ARBA00022475"/>
    </source>
</evidence>
<keyword evidence="5 9" id="KW-0812">Transmembrane</keyword>
<evidence type="ECO:0000256" key="8">
    <source>
        <dbReference type="ARBA" id="ARBA00023136"/>
    </source>
</evidence>
<feature type="transmembrane region" description="Helical" evidence="9">
    <location>
        <begin position="271"/>
        <end position="293"/>
    </location>
</feature>
<keyword evidence="3" id="KW-0813">Transport</keyword>
<organism evidence="10 11">
    <name type="scientific">Tenacibaculum polynesiense</name>
    <dbReference type="NCBI Taxonomy" id="3137857"/>
    <lineage>
        <taxon>Bacteria</taxon>
        <taxon>Pseudomonadati</taxon>
        <taxon>Bacteroidota</taxon>
        <taxon>Flavobacteriia</taxon>
        <taxon>Flavobacteriales</taxon>
        <taxon>Flavobacteriaceae</taxon>
        <taxon>Tenacibaculum</taxon>
    </lineage>
</organism>
<keyword evidence="4" id="KW-1003">Cell membrane</keyword>
<dbReference type="EMBL" id="CAXJIO010000014">
    <property type="protein sequence ID" value="CAL2103888.1"/>
    <property type="molecule type" value="Genomic_DNA"/>
</dbReference>
<evidence type="ECO:0000256" key="6">
    <source>
        <dbReference type="ARBA" id="ARBA00022970"/>
    </source>
</evidence>
<dbReference type="Proteomes" id="UP001497527">
    <property type="component" value="Unassembled WGS sequence"/>
</dbReference>
<comment type="caution">
    <text evidence="10">The sequence shown here is derived from an EMBL/GenBank/DDBJ whole genome shotgun (WGS) entry which is preliminary data.</text>
</comment>
<reference evidence="10 11" key="1">
    <citation type="submission" date="2024-05" db="EMBL/GenBank/DDBJ databases">
        <authorList>
            <person name="Duchaud E."/>
        </authorList>
    </citation>
    <scope>NUCLEOTIDE SEQUENCE [LARGE SCALE GENOMIC DNA]</scope>
    <source>
        <strain evidence="10">Ena-SAMPLE-TAB-13-05-2024-13:56:06:370-140308</strain>
    </source>
</reference>
<feature type="transmembrane region" description="Helical" evidence="9">
    <location>
        <begin position="38"/>
        <end position="58"/>
    </location>
</feature>
<dbReference type="NCBIfam" id="TIGR00796">
    <property type="entry name" value="livcs"/>
    <property type="match status" value="1"/>
</dbReference>